<organism evidence="3 4">
    <name type="scientific">Paenibacillus phytohabitans</name>
    <dbReference type="NCBI Taxonomy" id="2654978"/>
    <lineage>
        <taxon>Bacteria</taxon>
        <taxon>Bacillati</taxon>
        <taxon>Bacillota</taxon>
        <taxon>Bacilli</taxon>
        <taxon>Bacillales</taxon>
        <taxon>Paenibacillaceae</taxon>
        <taxon>Paenibacillus</taxon>
    </lineage>
</organism>
<gene>
    <name evidence="3" type="ORF">GC101_10275</name>
</gene>
<proteinExistence type="predicted"/>
<sequence>MLNSGKGVHRLMSDMSYPTKEKSQFMNVQGGEKKVMKKILSVALSTAMAFSMFASVAFGETAKATPQQAFDALAAKGILNGYPDGQAHLEKDLTRAEFAKIVTKLFGLTEVSGKLSYKDKGYTATNWAVPYIEAVTAANLMQGKDTVKGLFDYNGKVTVEEVAAVLFRALKLEQPTTTDNSASVWAKGYAQAVINAGLVAQTTNFKANATRSLVVETAYAVDQLSVKPTLTVASAEAVSPTKVVVTFSDKTTANVELTTALVAGVETTINFKHLEKDYTAKVTLQAPKVVSVTAPNAKQLVVKFNRAVDTDTVVEDGKLIKDVVQVTALSGAPAVTTNGAEVSWAADGTEAWITVPNLEYLKGQYTVVVNDTVKTSAGEAVAPFTTLLTVADTVAPTVTTVNAVAKTTTNKVYVKFSEPVKPAGIIAYVNGVAATVQKDTYDTFVLTTGTLNSGTTYDVSLSNVTDFAGNVANPNPIKTSVTVVSDVAAPVIKSVTPVGDRYVEVKFDKKVNKDSLVGNVRLLDANGESKGVFSVVTSSDSDTIKLFSPLSKSTFPTSSSFTGTIVFGASVRDTLGNTLGTAASQAITFTKDTVAPTVTSATYSSTKGLVLKFSEEVITDATTANTKEIVFINEATGQAVSPATLARTGVLSSDKKTLTYSNVSLPGASYTVRLPQGLVTDDSFSTNALAGANLTVTAGTTSTGDTTRPVVVSVDAHDSTVTSDVYYVVKATDAGGLNVATLRDVNSYTLNNTALPINSYVILTDVVGDAAAPTAASAYVYIPRSSISETKEYTFQAFGIADKAGNGILVAEKKATLTDRVKPALASAIVSSGDSTVLVVSFSEDVQPFDVADLTFKINDKVVTAKQAGVLNPQASGTDKGKFYFTFAKNVIFPTLADGTANTDTTVQDLNANNINTITVTVKDVAPTIKDLAPGSNPVVTGTIVAAK</sequence>
<comment type="caution">
    <text evidence="3">The sequence shown here is derived from an EMBL/GenBank/DDBJ whole genome shotgun (WGS) entry which is preliminary data.</text>
</comment>
<dbReference type="PROSITE" id="PS51272">
    <property type="entry name" value="SLH"/>
    <property type="match status" value="2"/>
</dbReference>
<name>A0ABX1YGI4_9BACL</name>
<evidence type="ECO:0000313" key="3">
    <source>
        <dbReference type="EMBL" id="NOU79266.1"/>
    </source>
</evidence>
<evidence type="ECO:0000313" key="4">
    <source>
        <dbReference type="Proteomes" id="UP000596857"/>
    </source>
</evidence>
<protein>
    <recommendedName>
        <fullName evidence="2">SLH domain-containing protein</fullName>
    </recommendedName>
</protein>
<dbReference type="EMBL" id="WHOB01000023">
    <property type="protein sequence ID" value="NOU79266.1"/>
    <property type="molecule type" value="Genomic_DNA"/>
</dbReference>
<evidence type="ECO:0000259" key="2">
    <source>
        <dbReference type="PROSITE" id="PS51272"/>
    </source>
</evidence>
<dbReference type="InterPro" id="IPR001119">
    <property type="entry name" value="SLH_dom"/>
</dbReference>
<dbReference type="Proteomes" id="UP000596857">
    <property type="component" value="Unassembled WGS sequence"/>
</dbReference>
<evidence type="ECO:0000256" key="1">
    <source>
        <dbReference type="ARBA" id="ARBA00022729"/>
    </source>
</evidence>
<accession>A0ABX1YGI4</accession>
<dbReference type="InterPro" id="IPR014755">
    <property type="entry name" value="Cu-Rt/internalin_Ig-like"/>
</dbReference>
<feature type="domain" description="SLH" evidence="2">
    <location>
        <begin position="115"/>
        <end position="180"/>
    </location>
</feature>
<feature type="domain" description="SLH" evidence="2">
    <location>
        <begin position="53"/>
        <end position="114"/>
    </location>
</feature>
<keyword evidence="1" id="KW-0732">Signal</keyword>
<reference evidence="3 4" key="1">
    <citation type="submission" date="2019-10" db="EMBL/GenBank/DDBJ databases">
        <title>Description of Paenibacillus terricola sp. nov.</title>
        <authorList>
            <person name="Carlier A."/>
            <person name="Qi S."/>
        </authorList>
    </citation>
    <scope>NUCLEOTIDE SEQUENCE [LARGE SCALE GENOMIC DNA]</scope>
    <source>
        <strain evidence="3 4">LMG 31459</strain>
    </source>
</reference>
<keyword evidence="4" id="KW-1185">Reference proteome</keyword>
<dbReference type="Gene3D" id="2.60.40.1220">
    <property type="match status" value="3"/>
</dbReference>